<dbReference type="Gene3D" id="3.40.50.150">
    <property type="entry name" value="Vaccinia Virus protein VP39"/>
    <property type="match status" value="1"/>
</dbReference>
<keyword evidence="3" id="KW-1185">Reference proteome</keyword>
<evidence type="ECO:0000313" key="2">
    <source>
        <dbReference type="EnsemblPlants" id="Kaladp0039s0279.1.v1.1"/>
    </source>
</evidence>
<dbReference type="Pfam" id="PF08241">
    <property type="entry name" value="Methyltransf_11"/>
    <property type="match status" value="1"/>
</dbReference>
<dbReference type="Gramene" id="Kaladp0039s0279.1.v1.1">
    <property type="protein sequence ID" value="Kaladp0039s0279.1.v1.1"/>
    <property type="gene ID" value="Kaladp0039s0279.v1.1"/>
</dbReference>
<organism evidence="2 3">
    <name type="scientific">Kalanchoe fedtschenkoi</name>
    <name type="common">Lavender scallops</name>
    <name type="synonym">South American air plant</name>
    <dbReference type="NCBI Taxonomy" id="63787"/>
    <lineage>
        <taxon>Eukaryota</taxon>
        <taxon>Viridiplantae</taxon>
        <taxon>Streptophyta</taxon>
        <taxon>Embryophyta</taxon>
        <taxon>Tracheophyta</taxon>
        <taxon>Spermatophyta</taxon>
        <taxon>Magnoliopsida</taxon>
        <taxon>eudicotyledons</taxon>
        <taxon>Gunneridae</taxon>
        <taxon>Pentapetalae</taxon>
        <taxon>Saxifragales</taxon>
        <taxon>Crassulaceae</taxon>
        <taxon>Kalanchoe</taxon>
    </lineage>
</organism>
<dbReference type="InterPro" id="IPR013216">
    <property type="entry name" value="Methyltransf_11"/>
</dbReference>
<evidence type="ECO:0000313" key="3">
    <source>
        <dbReference type="Proteomes" id="UP000594263"/>
    </source>
</evidence>
<dbReference type="InterPro" id="IPR029063">
    <property type="entry name" value="SAM-dependent_MTases_sf"/>
</dbReference>
<sequence>MNNYFLQPSSTPKLAPPTRYPQSLFHFISSKTPSHQLAWDAGAGSGQATKSIAALYANVIATDTSAKQIQFAPSLPNAVFRHTPPSFPVSDLPTHVAPPSTLDLVTVAQALHWFDLPNFYALVNAALKKPHGVIAAWCYTTPHIDARVDPVFEEFYKVHSAPYWDPQRKLVDDRYASLTFPFEAVDGCDGTGPFEFTAEVEMDLDGFLRYLRSWSAYQTAKEMGVELLSEGVVEEFKKAWLGGGGGDEQKVVKFPVYLRIGKVGNEKRE</sequence>
<name>A0A7N0ZV95_KALFE</name>
<accession>A0A7N0ZV95</accession>
<proteinExistence type="predicted"/>
<protein>
    <recommendedName>
        <fullName evidence="1">Methyltransferase type 11 domain-containing protein</fullName>
    </recommendedName>
</protein>
<dbReference type="AlphaFoldDB" id="A0A7N0ZV95"/>
<dbReference type="GO" id="GO:0008757">
    <property type="term" value="F:S-adenosylmethionine-dependent methyltransferase activity"/>
    <property type="evidence" value="ECO:0007669"/>
    <property type="project" value="InterPro"/>
</dbReference>
<dbReference type="EnsemblPlants" id="Kaladp0039s0279.1.v1.1">
    <property type="protein sequence ID" value="Kaladp0039s0279.1.v1.1"/>
    <property type="gene ID" value="Kaladp0039s0279.v1.1"/>
</dbReference>
<dbReference type="SUPFAM" id="SSF53335">
    <property type="entry name" value="S-adenosyl-L-methionine-dependent methyltransferases"/>
    <property type="match status" value="1"/>
</dbReference>
<dbReference type="Proteomes" id="UP000594263">
    <property type="component" value="Unplaced"/>
</dbReference>
<dbReference type="PANTHER" id="PTHR45180">
    <property type="entry name" value="OS01G0307686 PROTEIN"/>
    <property type="match status" value="1"/>
</dbReference>
<reference evidence="2" key="1">
    <citation type="submission" date="2021-01" db="UniProtKB">
        <authorList>
            <consortium name="EnsemblPlants"/>
        </authorList>
    </citation>
    <scope>IDENTIFICATION</scope>
</reference>
<dbReference type="PANTHER" id="PTHR45180:SF1">
    <property type="entry name" value="OS01G0307686 PROTEIN"/>
    <property type="match status" value="1"/>
</dbReference>
<evidence type="ECO:0000259" key="1">
    <source>
        <dbReference type="Pfam" id="PF08241"/>
    </source>
</evidence>
<dbReference type="CDD" id="cd02440">
    <property type="entry name" value="AdoMet_MTases"/>
    <property type="match status" value="1"/>
</dbReference>
<feature type="domain" description="Methyltransferase type 11" evidence="1">
    <location>
        <begin position="40"/>
        <end position="127"/>
    </location>
</feature>